<name>A0AAV4AHK0_9GAST</name>
<dbReference type="EMBL" id="BLXT01003842">
    <property type="protein sequence ID" value="GFO07159.1"/>
    <property type="molecule type" value="Genomic_DNA"/>
</dbReference>
<keyword evidence="3" id="KW-1185">Reference proteome</keyword>
<protein>
    <submittedName>
        <fullName evidence="2">Uncharacterized protein</fullName>
    </submittedName>
</protein>
<accession>A0AAV4AHK0</accession>
<proteinExistence type="predicted"/>
<evidence type="ECO:0000313" key="2">
    <source>
        <dbReference type="EMBL" id="GFO07159.1"/>
    </source>
</evidence>
<dbReference type="AlphaFoldDB" id="A0AAV4AHK0"/>
<sequence>MNAPVKGGRRSEVSAVVTALHPVGGSGSAAGPRTQRRHVSSTLTSACFPLLALIGGSGPAIENKTDRTGGADDQLSADS</sequence>
<organism evidence="2 3">
    <name type="scientific">Plakobranchus ocellatus</name>
    <dbReference type="NCBI Taxonomy" id="259542"/>
    <lineage>
        <taxon>Eukaryota</taxon>
        <taxon>Metazoa</taxon>
        <taxon>Spiralia</taxon>
        <taxon>Lophotrochozoa</taxon>
        <taxon>Mollusca</taxon>
        <taxon>Gastropoda</taxon>
        <taxon>Heterobranchia</taxon>
        <taxon>Euthyneura</taxon>
        <taxon>Panpulmonata</taxon>
        <taxon>Sacoglossa</taxon>
        <taxon>Placobranchoidea</taxon>
        <taxon>Plakobranchidae</taxon>
        <taxon>Plakobranchus</taxon>
    </lineage>
</organism>
<evidence type="ECO:0000256" key="1">
    <source>
        <dbReference type="SAM" id="MobiDB-lite"/>
    </source>
</evidence>
<comment type="caution">
    <text evidence="2">The sequence shown here is derived from an EMBL/GenBank/DDBJ whole genome shotgun (WGS) entry which is preliminary data.</text>
</comment>
<dbReference type="Proteomes" id="UP000735302">
    <property type="component" value="Unassembled WGS sequence"/>
</dbReference>
<evidence type="ECO:0000313" key="3">
    <source>
        <dbReference type="Proteomes" id="UP000735302"/>
    </source>
</evidence>
<gene>
    <name evidence="2" type="ORF">PoB_003366400</name>
</gene>
<reference evidence="2 3" key="1">
    <citation type="journal article" date="2021" name="Elife">
        <title>Chloroplast acquisition without the gene transfer in kleptoplastic sea slugs, Plakobranchus ocellatus.</title>
        <authorList>
            <person name="Maeda T."/>
            <person name="Takahashi S."/>
            <person name="Yoshida T."/>
            <person name="Shimamura S."/>
            <person name="Takaki Y."/>
            <person name="Nagai Y."/>
            <person name="Toyoda A."/>
            <person name="Suzuki Y."/>
            <person name="Arimoto A."/>
            <person name="Ishii H."/>
            <person name="Satoh N."/>
            <person name="Nishiyama T."/>
            <person name="Hasebe M."/>
            <person name="Maruyama T."/>
            <person name="Minagawa J."/>
            <person name="Obokata J."/>
            <person name="Shigenobu S."/>
        </authorList>
    </citation>
    <scope>NUCLEOTIDE SEQUENCE [LARGE SCALE GENOMIC DNA]</scope>
</reference>
<feature type="region of interest" description="Disordered" evidence="1">
    <location>
        <begin position="57"/>
        <end position="79"/>
    </location>
</feature>